<gene>
    <name evidence="2" type="ORF">Krac_11476</name>
</gene>
<dbReference type="PANTHER" id="PTHR39661:SF1">
    <property type="entry name" value="UPF0310 PROTEIN MJECL36"/>
    <property type="match status" value="1"/>
</dbReference>
<dbReference type="RefSeq" id="WP_007906820.1">
    <property type="nucleotide sequence ID" value="NZ_ADVG01000001.1"/>
</dbReference>
<evidence type="ECO:0000259" key="1">
    <source>
        <dbReference type="Pfam" id="PF01878"/>
    </source>
</evidence>
<feature type="domain" description="EVE" evidence="1">
    <location>
        <begin position="5"/>
        <end position="118"/>
    </location>
</feature>
<proteinExistence type="predicted"/>
<protein>
    <recommendedName>
        <fullName evidence="1">EVE domain-containing protein</fullName>
    </recommendedName>
</protein>
<dbReference type="AlphaFoldDB" id="D6TBV7"/>
<dbReference type="SUPFAM" id="SSF88697">
    <property type="entry name" value="PUA domain-like"/>
    <property type="match status" value="1"/>
</dbReference>
<dbReference type="InterPro" id="IPR015947">
    <property type="entry name" value="PUA-like_sf"/>
</dbReference>
<comment type="caution">
    <text evidence="2">The sequence shown here is derived from an EMBL/GenBank/DDBJ whole genome shotgun (WGS) entry which is preliminary data.</text>
</comment>
<keyword evidence="3" id="KW-1185">Reference proteome</keyword>
<evidence type="ECO:0000313" key="3">
    <source>
        <dbReference type="Proteomes" id="UP000004508"/>
    </source>
</evidence>
<dbReference type="Proteomes" id="UP000004508">
    <property type="component" value="Unassembled WGS sequence"/>
</dbReference>
<reference evidence="2 3" key="1">
    <citation type="journal article" date="2011" name="Stand. Genomic Sci.">
        <title>Non-contiguous finished genome sequence and contextual data of the filamentous soil bacterium Ktedonobacter racemifer type strain (SOSP1-21).</title>
        <authorList>
            <person name="Chang Y.J."/>
            <person name="Land M."/>
            <person name="Hauser L."/>
            <person name="Chertkov O."/>
            <person name="Del Rio T.G."/>
            <person name="Nolan M."/>
            <person name="Copeland A."/>
            <person name="Tice H."/>
            <person name="Cheng J.F."/>
            <person name="Lucas S."/>
            <person name="Han C."/>
            <person name="Goodwin L."/>
            <person name="Pitluck S."/>
            <person name="Ivanova N."/>
            <person name="Ovchinikova G."/>
            <person name="Pati A."/>
            <person name="Chen A."/>
            <person name="Palaniappan K."/>
            <person name="Mavromatis K."/>
            <person name="Liolios K."/>
            <person name="Brettin T."/>
            <person name="Fiebig A."/>
            <person name="Rohde M."/>
            <person name="Abt B."/>
            <person name="Goker M."/>
            <person name="Detter J.C."/>
            <person name="Woyke T."/>
            <person name="Bristow J."/>
            <person name="Eisen J.A."/>
            <person name="Markowitz V."/>
            <person name="Hugenholtz P."/>
            <person name="Kyrpides N.C."/>
            <person name="Klenk H.P."/>
            <person name="Lapidus A."/>
        </authorList>
    </citation>
    <scope>NUCLEOTIDE SEQUENCE [LARGE SCALE GENOMIC DNA]</scope>
    <source>
        <strain evidence="3">DSM 44963</strain>
    </source>
</reference>
<dbReference type="Gene3D" id="3.10.590.10">
    <property type="entry name" value="ph1033 like domains"/>
    <property type="match status" value="1"/>
</dbReference>
<dbReference type="PANTHER" id="PTHR39661">
    <property type="entry name" value="UPF0310 PROTEIN MJECL36"/>
    <property type="match status" value="1"/>
</dbReference>
<dbReference type="InterPro" id="IPR002740">
    <property type="entry name" value="EVE_domain"/>
</dbReference>
<dbReference type="InParanoid" id="D6TBV7"/>
<dbReference type="OrthoDB" id="158366at2"/>
<accession>D6TBV7</accession>
<sequence>MYIPTYWLKLYTEETWQEFLNNARGEISGFHESRWSIVQQVRPGDYLICYLTGVSRLIGILEVVSEAFEDSTPIWKNEVFPCRLKVKPVIRLTPETGVPIKHLRDQLTIFENRNNPRAWIGHVRASPAKWETSDGEVIVAALKEAQKNPVIRPLTKRRETSKSQSST</sequence>
<dbReference type="Pfam" id="PF01878">
    <property type="entry name" value="EVE"/>
    <property type="match status" value="1"/>
</dbReference>
<name>D6TBV7_KTERA</name>
<organism evidence="2 3">
    <name type="scientific">Ktedonobacter racemifer DSM 44963</name>
    <dbReference type="NCBI Taxonomy" id="485913"/>
    <lineage>
        <taxon>Bacteria</taxon>
        <taxon>Bacillati</taxon>
        <taxon>Chloroflexota</taxon>
        <taxon>Ktedonobacteria</taxon>
        <taxon>Ktedonobacterales</taxon>
        <taxon>Ktedonobacteraceae</taxon>
        <taxon>Ktedonobacter</taxon>
    </lineage>
</organism>
<dbReference type="eggNOG" id="COG1673">
    <property type="taxonomic scope" value="Bacteria"/>
</dbReference>
<evidence type="ECO:0000313" key="2">
    <source>
        <dbReference type="EMBL" id="EFH89889.1"/>
    </source>
</evidence>
<dbReference type="EMBL" id="ADVG01000001">
    <property type="protein sequence ID" value="EFH89889.1"/>
    <property type="molecule type" value="Genomic_DNA"/>
</dbReference>